<evidence type="ECO:0000313" key="12">
    <source>
        <dbReference type="Proteomes" id="UP000002207"/>
    </source>
</evidence>
<evidence type="ECO:0000259" key="9">
    <source>
        <dbReference type="Pfam" id="PF02449"/>
    </source>
</evidence>
<dbReference type="KEGG" id="aca:ACP_0909"/>
<gene>
    <name evidence="11" type="ordered locus">ACP_0909</name>
</gene>
<name>C1F307_ACIC5</name>
<dbReference type="SUPFAM" id="SSF52317">
    <property type="entry name" value="Class I glutamine amidotransferase-like"/>
    <property type="match status" value="1"/>
</dbReference>
<evidence type="ECO:0000256" key="4">
    <source>
        <dbReference type="ARBA" id="ARBA00022723"/>
    </source>
</evidence>
<evidence type="ECO:0000256" key="7">
    <source>
        <dbReference type="ARBA" id="ARBA00023295"/>
    </source>
</evidence>
<evidence type="ECO:0000256" key="3">
    <source>
        <dbReference type="ARBA" id="ARBA00012756"/>
    </source>
</evidence>
<keyword evidence="6" id="KW-0862">Zinc</keyword>
<feature type="domain" description="Beta-galactosidase trimerisation" evidence="10">
    <location>
        <begin position="489"/>
        <end position="692"/>
    </location>
</feature>
<dbReference type="PANTHER" id="PTHR36447">
    <property type="entry name" value="BETA-GALACTOSIDASE GANA"/>
    <property type="match status" value="1"/>
</dbReference>
<dbReference type="GO" id="GO:0005975">
    <property type="term" value="P:carbohydrate metabolic process"/>
    <property type="evidence" value="ECO:0007669"/>
    <property type="project" value="InterPro"/>
</dbReference>
<accession>C1F307</accession>
<evidence type="ECO:0000256" key="2">
    <source>
        <dbReference type="ARBA" id="ARBA00005940"/>
    </source>
</evidence>
<dbReference type="EC" id="3.2.1.23" evidence="3"/>
<dbReference type="CDD" id="cd03143">
    <property type="entry name" value="A4_beta-galactosidase_middle_domain"/>
    <property type="match status" value="1"/>
</dbReference>
<dbReference type="GO" id="GO:0004565">
    <property type="term" value="F:beta-galactosidase activity"/>
    <property type="evidence" value="ECO:0007669"/>
    <property type="project" value="UniProtKB-EC"/>
</dbReference>
<evidence type="ECO:0000256" key="1">
    <source>
        <dbReference type="ARBA" id="ARBA00001412"/>
    </source>
</evidence>
<feature type="domain" description="Glycoside hydrolase family 42 N-terminal" evidence="9">
    <location>
        <begin position="117"/>
        <end position="475"/>
    </location>
</feature>
<dbReference type="GO" id="GO:0046872">
    <property type="term" value="F:metal ion binding"/>
    <property type="evidence" value="ECO:0007669"/>
    <property type="project" value="UniProtKB-KW"/>
</dbReference>
<dbReference type="InParanoid" id="C1F307"/>
<keyword evidence="4" id="KW-0479">Metal-binding</keyword>
<dbReference type="eggNOG" id="COG1874">
    <property type="taxonomic scope" value="Bacteria"/>
</dbReference>
<dbReference type="InterPro" id="IPR003476">
    <property type="entry name" value="Glyco_hydro_42"/>
</dbReference>
<dbReference type="InterPro" id="IPR017853">
    <property type="entry name" value="GH"/>
</dbReference>
<dbReference type="HOGENOM" id="CLU_012430_1_0_0"/>
<evidence type="ECO:0000256" key="8">
    <source>
        <dbReference type="SAM" id="MobiDB-lite"/>
    </source>
</evidence>
<proteinExistence type="inferred from homology"/>
<dbReference type="CAZy" id="GH42">
    <property type="family name" value="Glycoside Hydrolase Family 42"/>
</dbReference>
<reference evidence="11 12" key="1">
    <citation type="journal article" date="2009" name="Appl. Environ. Microbiol.">
        <title>Three genomes from the phylum Acidobacteria provide insight into the lifestyles of these microorganisms in soils.</title>
        <authorList>
            <person name="Ward N.L."/>
            <person name="Challacombe J.F."/>
            <person name="Janssen P.H."/>
            <person name="Henrissat B."/>
            <person name="Coutinho P.M."/>
            <person name="Wu M."/>
            <person name="Xie G."/>
            <person name="Haft D.H."/>
            <person name="Sait M."/>
            <person name="Badger J."/>
            <person name="Barabote R.D."/>
            <person name="Bradley B."/>
            <person name="Brettin T.S."/>
            <person name="Brinkac L.M."/>
            <person name="Bruce D."/>
            <person name="Creasy T."/>
            <person name="Daugherty S.C."/>
            <person name="Davidsen T.M."/>
            <person name="DeBoy R.T."/>
            <person name="Detter J.C."/>
            <person name="Dodson R.J."/>
            <person name="Durkin A.S."/>
            <person name="Ganapathy A."/>
            <person name="Gwinn-Giglio M."/>
            <person name="Han C.S."/>
            <person name="Khouri H."/>
            <person name="Kiss H."/>
            <person name="Kothari S.P."/>
            <person name="Madupu R."/>
            <person name="Nelson K.E."/>
            <person name="Nelson W.C."/>
            <person name="Paulsen I."/>
            <person name="Penn K."/>
            <person name="Ren Q."/>
            <person name="Rosovitz M.J."/>
            <person name="Selengut J.D."/>
            <person name="Shrivastava S."/>
            <person name="Sullivan S.A."/>
            <person name="Tapia R."/>
            <person name="Thompson L.S."/>
            <person name="Watkins K.L."/>
            <person name="Yang Q."/>
            <person name="Yu C."/>
            <person name="Zafar N."/>
            <person name="Zhou L."/>
            <person name="Kuske C.R."/>
        </authorList>
    </citation>
    <scope>NUCLEOTIDE SEQUENCE [LARGE SCALE GENOMIC DNA]</scope>
    <source>
        <strain evidence="12">ATCC 51196 / DSM 11244 / BCRC 80197 / JCM 7670 / NBRC 15755 / NCIMB 13165 / 161</strain>
    </source>
</reference>
<dbReference type="PANTHER" id="PTHR36447:SF2">
    <property type="entry name" value="BETA-GALACTOSIDASE YESZ"/>
    <property type="match status" value="1"/>
</dbReference>
<keyword evidence="12" id="KW-1185">Reference proteome</keyword>
<dbReference type="SUPFAM" id="SSF51445">
    <property type="entry name" value="(Trans)glycosidases"/>
    <property type="match status" value="1"/>
</dbReference>
<dbReference type="GO" id="GO:0009341">
    <property type="term" value="C:beta-galactosidase complex"/>
    <property type="evidence" value="ECO:0007669"/>
    <property type="project" value="InterPro"/>
</dbReference>
<dbReference type="Pfam" id="PF08532">
    <property type="entry name" value="Glyco_hydro_42M"/>
    <property type="match status" value="1"/>
</dbReference>
<keyword evidence="7" id="KW-0326">Glycosidase</keyword>
<comment type="catalytic activity">
    <reaction evidence="1">
        <text>Hydrolysis of terminal non-reducing beta-D-galactose residues in beta-D-galactosides.</text>
        <dbReference type="EC" id="3.2.1.23"/>
    </reaction>
</comment>
<dbReference type="Pfam" id="PF02449">
    <property type="entry name" value="Glyco_hydro_42"/>
    <property type="match status" value="1"/>
</dbReference>
<evidence type="ECO:0000256" key="6">
    <source>
        <dbReference type="ARBA" id="ARBA00022833"/>
    </source>
</evidence>
<dbReference type="InterPro" id="IPR013738">
    <property type="entry name" value="Beta_galactosidase_Trimer"/>
</dbReference>
<organism evidence="11 12">
    <name type="scientific">Acidobacterium capsulatum (strain ATCC 51196 / DSM 11244 / BCRC 80197 / JCM 7670 / NBRC 15755 / NCIMB 13165 / 161)</name>
    <dbReference type="NCBI Taxonomy" id="240015"/>
    <lineage>
        <taxon>Bacteria</taxon>
        <taxon>Pseudomonadati</taxon>
        <taxon>Acidobacteriota</taxon>
        <taxon>Terriglobia</taxon>
        <taxon>Terriglobales</taxon>
        <taxon>Acidobacteriaceae</taxon>
        <taxon>Acidobacterium</taxon>
    </lineage>
</organism>
<dbReference type="InterPro" id="IPR029062">
    <property type="entry name" value="Class_I_gatase-like"/>
</dbReference>
<dbReference type="EMBL" id="CP001472">
    <property type="protein sequence ID" value="ACO33053.1"/>
    <property type="molecule type" value="Genomic_DNA"/>
</dbReference>
<sequence>MRHSERSEPGPPRTGLRSWGGKNPGDSSAAKCRPKFLPPSQCPPPPRFVSPLQISSHKKAERNHMRSLCEKYFRQTMPKAVALALSFALALPTVASAQSAAGHPDWPGPGQLYVGTCYQPIERTPREIDQDIALMKKSGFKVVRLGDLSWDSFEPEQGKFTFAWWDSIIQKMQAAGIKVILDIPGTPAPIWLHRAYPGVDIVAEDGKRMPPAERYMDDISDPDYIREVGILATAMMKHYAHNPDIIAIGYDNEIGNGYMSYSEADRLRFIAWLRKKYGTIGALNHAWATEWWSRRLNNFNQVYMPLASGPGPSESYLDLHRFWSDVAIARLEQLEALRRQYMPNVPTISNLWPNAGRRGFNYLGSYKNYVSYGAEGFYPGDPVSGAFGALMMKGDLPTPIWFNEFTAGGGGFYGTPGRSTMYAYLGLMIGAQGFLAWTFNSHLGGEEQALFGLLDHDNTPSWKLNEWAHFAAQFQTLSHYGFPRYPHPQIAIAYSFDSFVDSHPNGPSNTTLQYFTTPYADQVQAAFAPLFRDNLDTAIINIGHADLSPYKMVVVPADYLMDPASAHAIRTYVRNGGTVLMTAFSAKVDENGNWFDTPLPGMLSDVFGLRTSAFYRVQKPLTFDLNGHSVATTLREYEVLEPSTAKVIARFTSTADRTPAVTVNHFGKGRAIYLATASNATSIGPVMQSLFASCGIQPGPRTPEGVYARRVDGRILYVNTTQQNQVIPIHGTGQGIISHHTYHGQILLKPWQSDLVQATGAHAAPANQ</sequence>
<keyword evidence="5" id="KW-0378">Hydrolase</keyword>
<feature type="region of interest" description="Disordered" evidence="8">
    <location>
        <begin position="1"/>
        <end position="44"/>
    </location>
</feature>
<dbReference type="Gene3D" id="3.40.50.880">
    <property type="match status" value="1"/>
</dbReference>
<dbReference type="Gene3D" id="3.20.20.80">
    <property type="entry name" value="Glycosidases"/>
    <property type="match status" value="1"/>
</dbReference>
<dbReference type="STRING" id="240015.ACP_0909"/>
<comment type="similarity">
    <text evidence="2">Belongs to the glycosyl hydrolase 42 family.</text>
</comment>
<dbReference type="AlphaFoldDB" id="C1F307"/>
<evidence type="ECO:0000256" key="5">
    <source>
        <dbReference type="ARBA" id="ARBA00022801"/>
    </source>
</evidence>
<dbReference type="InterPro" id="IPR013529">
    <property type="entry name" value="Glyco_hydro_42_N"/>
</dbReference>
<evidence type="ECO:0000313" key="11">
    <source>
        <dbReference type="EMBL" id="ACO33053.1"/>
    </source>
</evidence>
<evidence type="ECO:0000259" key="10">
    <source>
        <dbReference type="Pfam" id="PF08532"/>
    </source>
</evidence>
<dbReference type="Proteomes" id="UP000002207">
    <property type="component" value="Chromosome"/>
</dbReference>
<protein>
    <recommendedName>
        <fullName evidence="3">beta-galactosidase</fullName>
        <ecNumber evidence="3">3.2.1.23</ecNumber>
    </recommendedName>
</protein>